<feature type="binding site" evidence="7">
    <location>
        <position position="399"/>
    </location>
    <ligand>
        <name>ATP</name>
        <dbReference type="ChEBI" id="CHEBI:30616"/>
    </ligand>
</feature>
<evidence type="ECO:0000256" key="2">
    <source>
        <dbReference type="ARBA" id="ARBA00007145"/>
    </source>
</evidence>
<evidence type="ECO:0000256" key="3">
    <source>
        <dbReference type="ARBA" id="ARBA00022598"/>
    </source>
</evidence>
<evidence type="ECO:0000256" key="9">
    <source>
        <dbReference type="RuleBase" id="RU003811"/>
    </source>
</evidence>
<accession>A0A0N9V359</accession>
<evidence type="ECO:0000256" key="6">
    <source>
        <dbReference type="ARBA" id="ARBA00023027"/>
    </source>
</evidence>
<evidence type="ECO:0000256" key="5">
    <source>
        <dbReference type="ARBA" id="ARBA00022840"/>
    </source>
</evidence>
<dbReference type="RefSeq" id="WP_054589718.1">
    <property type="nucleotide sequence ID" value="NZ_CP012700.1"/>
</dbReference>
<dbReference type="GO" id="GO:0004359">
    <property type="term" value="F:glutaminase activity"/>
    <property type="evidence" value="ECO:0007669"/>
    <property type="project" value="InterPro"/>
</dbReference>
<dbReference type="InterPro" id="IPR003694">
    <property type="entry name" value="NAD_synthase"/>
</dbReference>
<dbReference type="InterPro" id="IPR022310">
    <property type="entry name" value="NAD/GMP_synthase"/>
</dbReference>
<dbReference type="Proteomes" id="UP000058074">
    <property type="component" value="Chromosome"/>
</dbReference>
<evidence type="ECO:0000256" key="10">
    <source>
        <dbReference type="SAM" id="MobiDB-lite"/>
    </source>
</evidence>
<dbReference type="GO" id="GO:0003952">
    <property type="term" value="F:NAD+ synthase (glutamine-hydrolyzing) activity"/>
    <property type="evidence" value="ECO:0007669"/>
    <property type="project" value="UniProtKB-UniRule"/>
</dbReference>
<keyword evidence="3 7" id="KW-0436">Ligase</keyword>
<dbReference type="HAMAP" id="MF_02090">
    <property type="entry name" value="NadE_glutamine_dep"/>
    <property type="match status" value="1"/>
</dbReference>
<evidence type="ECO:0000256" key="8">
    <source>
        <dbReference type="PIRNR" id="PIRNR006630"/>
    </source>
</evidence>
<dbReference type="GO" id="GO:0005737">
    <property type="term" value="C:cytoplasm"/>
    <property type="evidence" value="ECO:0007669"/>
    <property type="project" value="InterPro"/>
</dbReference>
<feature type="binding site" evidence="7">
    <location>
        <position position="524"/>
    </location>
    <ligand>
        <name>deamido-NAD(+)</name>
        <dbReference type="ChEBI" id="CHEBI:58437"/>
        <note>ligand shared between two neighboring subunits</note>
    </ligand>
</feature>
<dbReference type="CDD" id="cd00553">
    <property type="entry name" value="NAD_synthase"/>
    <property type="match status" value="1"/>
</dbReference>
<dbReference type="NCBIfam" id="NF010588">
    <property type="entry name" value="PRK13981.1"/>
    <property type="match status" value="1"/>
</dbReference>
<dbReference type="GO" id="GO:0008795">
    <property type="term" value="F:NAD+ synthase activity"/>
    <property type="evidence" value="ECO:0007669"/>
    <property type="project" value="UniProtKB-UniRule"/>
</dbReference>
<dbReference type="AlphaFoldDB" id="A0A0N9V359"/>
<dbReference type="PIRSF" id="PIRSF006630">
    <property type="entry name" value="NADS_GAT"/>
    <property type="match status" value="1"/>
</dbReference>
<dbReference type="PATRIC" id="fig|33050.5.peg.4321"/>
<dbReference type="EMBL" id="CP012700">
    <property type="protein sequence ID" value="ALH82719.1"/>
    <property type="molecule type" value="Genomic_DNA"/>
</dbReference>
<dbReference type="InterPro" id="IPR003010">
    <property type="entry name" value="C-N_Hydrolase"/>
</dbReference>
<evidence type="ECO:0000256" key="7">
    <source>
        <dbReference type="HAMAP-Rule" id="MF_02090"/>
    </source>
</evidence>
<feature type="region of interest" description="Disordered" evidence="10">
    <location>
        <begin position="458"/>
        <end position="479"/>
    </location>
</feature>
<keyword evidence="4 7" id="KW-0547">Nucleotide-binding</keyword>
<comment type="similarity">
    <text evidence="9">Belongs to the NAD synthetase family.</text>
</comment>
<feature type="active site" description="Nucleophile; for glutaminase activity" evidence="7">
    <location>
        <position position="150"/>
    </location>
</feature>
<dbReference type="FunFam" id="3.40.50.620:FF:000106">
    <property type="entry name" value="Glutamine-dependent NAD(+) synthetase"/>
    <property type="match status" value="1"/>
</dbReference>
<feature type="binding site" evidence="7">
    <location>
        <position position="120"/>
    </location>
    <ligand>
        <name>L-glutamine</name>
        <dbReference type="ChEBI" id="CHEBI:58359"/>
    </ligand>
</feature>
<dbReference type="Pfam" id="PF00795">
    <property type="entry name" value="CN_hydrolase"/>
    <property type="match status" value="1"/>
</dbReference>
<dbReference type="GO" id="GO:0005524">
    <property type="term" value="F:ATP binding"/>
    <property type="evidence" value="ECO:0007669"/>
    <property type="project" value="UniProtKB-UniRule"/>
</dbReference>
<keyword evidence="5 7" id="KW-0067">ATP-binding</keyword>
<proteinExistence type="inferred from homology"/>
<dbReference type="Gene3D" id="3.40.50.620">
    <property type="entry name" value="HUPs"/>
    <property type="match status" value="1"/>
</dbReference>
<protein>
    <recommendedName>
        <fullName evidence="7 8">Glutamine-dependent NAD(+) synthetase</fullName>
        <ecNumber evidence="7 8">6.3.5.1</ecNumber>
    </recommendedName>
    <alternativeName>
        <fullName evidence="7 8">NAD(+) synthase [glutamine-hydrolyzing]</fullName>
    </alternativeName>
</protein>
<dbReference type="UniPathway" id="UPA00253">
    <property type="reaction ID" value="UER00334"/>
</dbReference>
<feature type="domain" description="CN hydrolase" evidence="11">
    <location>
        <begin position="7"/>
        <end position="248"/>
    </location>
</feature>
<evidence type="ECO:0000256" key="1">
    <source>
        <dbReference type="ARBA" id="ARBA00005188"/>
    </source>
</evidence>
<dbReference type="InterPro" id="IPR014445">
    <property type="entry name" value="Gln-dep_NAD_synthase"/>
</dbReference>
<feature type="binding site" evidence="7">
    <location>
        <position position="182"/>
    </location>
    <ligand>
        <name>L-glutamine</name>
        <dbReference type="ChEBI" id="CHEBI:58359"/>
    </ligand>
</feature>
<dbReference type="GO" id="GO:0009435">
    <property type="term" value="P:NAD+ biosynthetic process"/>
    <property type="evidence" value="ECO:0007669"/>
    <property type="project" value="UniProtKB-UniRule"/>
</dbReference>
<feature type="active site" description="Proton acceptor; for glutaminase activity" evidence="7">
    <location>
        <position position="45"/>
    </location>
</feature>
<organism evidence="12 13">
    <name type="scientific">Sphingopyxis macrogoltabida</name>
    <name type="common">Sphingomonas macrogoltabidus</name>
    <dbReference type="NCBI Taxonomy" id="33050"/>
    <lineage>
        <taxon>Bacteria</taxon>
        <taxon>Pseudomonadati</taxon>
        <taxon>Pseudomonadota</taxon>
        <taxon>Alphaproteobacteria</taxon>
        <taxon>Sphingomonadales</taxon>
        <taxon>Sphingomonadaceae</taxon>
        <taxon>Sphingopyxis</taxon>
    </lineage>
</organism>
<sequence>MTAADTLTIVLAQMTQAVGDLAANADAMRSVRARHRQADLILYPELQLIGYPPEDLVLKPALAERAAKLLAELAADTADGGPAMLVGSVERDGGSLYNIVALLDGGKIVATRRKHELPNYGTFDEKRVFVPGPLPDVVEWRGVKLGLPICEDGWLPTVCKHLADQGAELLISVNGSPYEIDKDDRRLTQVFRSRVDETNLPLIFLNRIGGQDELVFDGCSFILNADGQAAHRLIDWESEERVTRWTKGAGGWTCDAGAIADWEAHPADIYSAMIVSLRDYVERNRFPGVVLGLSGGIDSAICAAIAADALGPDKVWCVMLPSRFTSQESLDDAAGCAAMIGCRLDTIPIVPAVEAFDAMLAGSFADRDVDITEENVQSRIRGVTLMALSNKFGPMLLTTGNKSEMSVGYATIYGDMAGGYNPLKDAYKMTVFALAEWRNANIPRLSRNRVTPVMPANIVTKPPSAELRPDQKDEDSLPPYPDLDRMLHMLVEEEASVDDVVAKYGFDRDAVVRIERLLMLAEYKRRQAPPGVKLSTRNFGRDRRYPITHGFRTA</sequence>
<dbReference type="PANTHER" id="PTHR23090:SF9">
    <property type="entry name" value="GLUTAMINE-DEPENDENT NAD(+) SYNTHETASE"/>
    <property type="match status" value="1"/>
</dbReference>
<feature type="binding site" evidence="7">
    <location>
        <position position="404"/>
    </location>
    <ligand>
        <name>deamido-NAD(+)</name>
        <dbReference type="ChEBI" id="CHEBI:58437"/>
        <note>ligand shared between two neighboring subunits</note>
    </ligand>
</feature>
<comment type="pathway">
    <text evidence="1 7 8">Cofactor biosynthesis; NAD(+) biosynthesis; NAD(+) from deamido-NAD(+) (L-Gln route): step 1/1.</text>
</comment>
<feature type="active site" description="For glutaminase activity" evidence="7">
    <location>
        <position position="114"/>
    </location>
</feature>
<evidence type="ECO:0000259" key="11">
    <source>
        <dbReference type="PROSITE" id="PS50263"/>
    </source>
</evidence>
<dbReference type="KEGG" id="smag:AN936_20850"/>
<dbReference type="OrthoDB" id="9760188at2"/>
<comment type="similarity">
    <text evidence="2 7 8">In the C-terminal section; belongs to the NAD synthetase family.</text>
</comment>
<dbReference type="InterPro" id="IPR036526">
    <property type="entry name" value="C-N_Hydrolase_sf"/>
</dbReference>
<gene>
    <name evidence="7" type="primary">nadE</name>
    <name evidence="12" type="ORF">AN936_20850</name>
</gene>
<dbReference type="SUPFAM" id="SSF52402">
    <property type="entry name" value="Adenine nucleotide alpha hydrolases-like"/>
    <property type="match status" value="1"/>
</dbReference>
<dbReference type="NCBIfam" id="TIGR00552">
    <property type="entry name" value="nadE"/>
    <property type="match status" value="1"/>
</dbReference>
<dbReference type="PANTHER" id="PTHR23090">
    <property type="entry name" value="NH 3 /GLUTAMINE-DEPENDENT NAD + SYNTHETASE"/>
    <property type="match status" value="1"/>
</dbReference>
<comment type="catalytic activity">
    <reaction evidence="7 8">
        <text>deamido-NAD(+) + L-glutamine + ATP + H2O = L-glutamate + AMP + diphosphate + NAD(+) + H(+)</text>
        <dbReference type="Rhea" id="RHEA:24384"/>
        <dbReference type="ChEBI" id="CHEBI:15377"/>
        <dbReference type="ChEBI" id="CHEBI:15378"/>
        <dbReference type="ChEBI" id="CHEBI:29985"/>
        <dbReference type="ChEBI" id="CHEBI:30616"/>
        <dbReference type="ChEBI" id="CHEBI:33019"/>
        <dbReference type="ChEBI" id="CHEBI:57540"/>
        <dbReference type="ChEBI" id="CHEBI:58359"/>
        <dbReference type="ChEBI" id="CHEBI:58437"/>
        <dbReference type="ChEBI" id="CHEBI:456215"/>
        <dbReference type="EC" id="6.3.5.1"/>
    </reaction>
</comment>
<evidence type="ECO:0000313" key="12">
    <source>
        <dbReference type="EMBL" id="ALH82719.1"/>
    </source>
</evidence>
<feature type="binding site" evidence="7">
    <location>
        <position position="176"/>
    </location>
    <ligand>
        <name>L-glutamine</name>
        <dbReference type="ChEBI" id="CHEBI:58359"/>
    </ligand>
</feature>
<dbReference type="SUPFAM" id="SSF56317">
    <property type="entry name" value="Carbon-nitrogen hydrolase"/>
    <property type="match status" value="1"/>
</dbReference>
<dbReference type="Gene3D" id="3.60.110.10">
    <property type="entry name" value="Carbon-nitrogen hydrolase"/>
    <property type="match status" value="1"/>
</dbReference>
<dbReference type="PROSITE" id="PS50263">
    <property type="entry name" value="CN_HYDROLASE"/>
    <property type="match status" value="1"/>
</dbReference>
<evidence type="ECO:0000256" key="4">
    <source>
        <dbReference type="ARBA" id="ARBA00022741"/>
    </source>
</evidence>
<feature type="binding site" evidence="7">
    <location>
        <position position="375"/>
    </location>
    <ligand>
        <name>deamido-NAD(+)</name>
        <dbReference type="ChEBI" id="CHEBI:58437"/>
        <note>ligand shared between two neighboring subunits</note>
    </ligand>
</feature>
<comment type="caution">
    <text evidence="7">Lacks conserved residue(s) required for the propagation of feature annotation.</text>
</comment>
<evidence type="ECO:0000313" key="13">
    <source>
        <dbReference type="Proteomes" id="UP000058074"/>
    </source>
</evidence>
<reference evidence="12 13" key="1">
    <citation type="journal article" date="2015" name="Genome Announc.">
        <title>Complete Genome Sequence of Polypropylene Glycol- and Polyethylene Glycol-Degrading Sphingopyxis macrogoltabida Strain EY-1.</title>
        <authorList>
            <person name="Ohtsubo Y."/>
            <person name="Nagata Y."/>
            <person name="Numata M."/>
            <person name="Tsuchikane K."/>
            <person name="Hosoyama A."/>
            <person name="Yamazoe A."/>
            <person name="Tsuda M."/>
            <person name="Fujita N."/>
            <person name="Kawai F."/>
        </authorList>
    </citation>
    <scope>NUCLEOTIDE SEQUENCE [LARGE SCALE GENOMIC DNA]</scope>
    <source>
        <strain evidence="12 13">EY-1</strain>
    </source>
</reference>
<dbReference type="InterPro" id="IPR014729">
    <property type="entry name" value="Rossmann-like_a/b/a_fold"/>
</dbReference>
<feature type="binding site" evidence="7">
    <location>
        <begin position="292"/>
        <end position="299"/>
    </location>
    <ligand>
        <name>ATP</name>
        <dbReference type="ChEBI" id="CHEBI:30616"/>
    </ligand>
</feature>
<dbReference type="EC" id="6.3.5.1" evidence="7 8"/>
<name>A0A0N9V359_SPHMC</name>
<dbReference type="CDD" id="cd07570">
    <property type="entry name" value="GAT_Gln-NAD-synth"/>
    <property type="match status" value="1"/>
</dbReference>
<dbReference type="Pfam" id="PF02540">
    <property type="entry name" value="NAD_synthase"/>
    <property type="match status" value="1"/>
</dbReference>
<comment type="function">
    <text evidence="7">Catalyzes the ATP-dependent amidation of deamido-NAD to form NAD. Uses L-glutamine as a nitrogen source.</text>
</comment>
<keyword evidence="6 7" id="KW-0520">NAD</keyword>